<dbReference type="AlphaFoldDB" id="F8P349"/>
<proteinExistence type="predicted"/>
<dbReference type="InterPro" id="IPR000210">
    <property type="entry name" value="BTB/POZ_dom"/>
</dbReference>
<evidence type="ECO:0000259" key="2">
    <source>
        <dbReference type="PROSITE" id="PS50097"/>
    </source>
</evidence>
<dbReference type="SMART" id="SM00225">
    <property type="entry name" value="BTB"/>
    <property type="match status" value="1"/>
</dbReference>
<reference evidence="3" key="1">
    <citation type="submission" date="2011-04" db="EMBL/GenBank/DDBJ databases">
        <title>Evolution of plant cell wall degrading machinery underlies the functional diversity of forest fungi.</title>
        <authorList>
            <consortium name="US DOE Joint Genome Institute (JGI-PGF)"/>
            <person name="Eastwood D.C."/>
            <person name="Floudas D."/>
            <person name="Binder M."/>
            <person name="Majcherczyk A."/>
            <person name="Schneider P."/>
            <person name="Aerts A."/>
            <person name="Asiegbu F.O."/>
            <person name="Baker S.E."/>
            <person name="Barry K."/>
            <person name="Bendiksby M."/>
            <person name="Blumentritt M."/>
            <person name="Coutinho P.M."/>
            <person name="Cullen D."/>
            <person name="Cullen D."/>
            <person name="Gathman A."/>
            <person name="Goodell B."/>
            <person name="Henrissat B."/>
            <person name="Ihrmark K."/>
            <person name="Kauserud H."/>
            <person name="Kohler A."/>
            <person name="LaButti K."/>
            <person name="Lapidus A."/>
            <person name="Lavin J.L."/>
            <person name="Lee Y.-H."/>
            <person name="Lindquist E."/>
            <person name="Lilly W."/>
            <person name="Lucas S."/>
            <person name="Morin E."/>
            <person name="Murat C."/>
            <person name="Oguiza J.A."/>
            <person name="Park J."/>
            <person name="Pisabarro A.G."/>
            <person name="Riley R."/>
            <person name="Rosling A."/>
            <person name="Salamov A."/>
            <person name="Schmidt O."/>
            <person name="Schmutz J."/>
            <person name="Skrede I."/>
            <person name="Stenlid J."/>
            <person name="Wiebenga A."/>
            <person name="Xie X."/>
            <person name="Kues U."/>
            <person name="Hibbett D.S."/>
            <person name="Hoffmeister D."/>
            <person name="Hogberg N."/>
            <person name="Martin F."/>
            <person name="Grigoriev I.V."/>
            <person name="Watkinson S.C."/>
        </authorList>
    </citation>
    <scope>NUCLEOTIDE SEQUENCE</scope>
    <source>
        <strain evidence="3">S7.9</strain>
    </source>
</reference>
<dbReference type="Gene3D" id="3.30.710.10">
    <property type="entry name" value="Potassium Channel Kv1.1, Chain A"/>
    <property type="match status" value="1"/>
</dbReference>
<evidence type="ECO:0000256" key="1">
    <source>
        <dbReference type="SAM" id="MobiDB-lite"/>
    </source>
</evidence>
<dbReference type="InterPro" id="IPR011333">
    <property type="entry name" value="SKP1/BTB/POZ_sf"/>
</dbReference>
<dbReference type="EMBL" id="GL945437">
    <property type="protein sequence ID" value="EGO22580.1"/>
    <property type="molecule type" value="Genomic_DNA"/>
</dbReference>
<name>F8P349_SERL9</name>
<feature type="domain" description="BTB" evidence="2">
    <location>
        <begin position="31"/>
        <end position="107"/>
    </location>
</feature>
<protein>
    <recommendedName>
        <fullName evidence="2">BTB domain-containing protein</fullName>
    </recommendedName>
</protein>
<dbReference type="PROSITE" id="PS50097">
    <property type="entry name" value="BTB"/>
    <property type="match status" value="1"/>
</dbReference>
<organism>
    <name type="scientific">Serpula lacrymans var. lacrymans (strain S7.9)</name>
    <name type="common">Dry rot fungus</name>
    <dbReference type="NCBI Taxonomy" id="578457"/>
    <lineage>
        <taxon>Eukaryota</taxon>
        <taxon>Fungi</taxon>
        <taxon>Dikarya</taxon>
        <taxon>Basidiomycota</taxon>
        <taxon>Agaricomycotina</taxon>
        <taxon>Agaricomycetes</taxon>
        <taxon>Agaricomycetidae</taxon>
        <taxon>Boletales</taxon>
        <taxon>Coniophorineae</taxon>
        <taxon>Serpulaceae</taxon>
        <taxon>Serpula</taxon>
    </lineage>
</organism>
<dbReference type="Proteomes" id="UP000008064">
    <property type="component" value="Unassembled WGS sequence"/>
</dbReference>
<dbReference type="GeneID" id="18811746"/>
<dbReference type="SUPFAM" id="SSF54695">
    <property type="entry name" value="POZ domain"/>
    <property type="match status" value="1"/>
</dbReference>
<dbReference type="CDD" id="cd18186">
    <property type="entry name" value="BTB_POZ_ZBTB_KLHL-like"/>
    <property type="match status" value="1"/>
</dbReference>
<dbReference type="OrthoDB" id="3357985at2759"/>
<gene>
    <name evidence="3" type="ORF">SERLADRAFT_396012</name>
</gene>
<evidence type="ECO:0000313" key="3">
    <source>
        <dbReference type="EMBL" id="EGO22580.1"/>
    </source>
</evidence>
<feature type="compositionally biased region" description="Polar residues" evidence="1">
    <location>
        <begin position="1"/>
        <end position="13"/>
    </location>
</feature>
<sequence>MSTDVPSPETPSSFDVPPSVHAPSPFDHPKADIILRSSDNVDFRVFKLFLSLASPFFEAMFELPQPSPESSGDEVKDGLAVISVTEDSSTLNTFLRFCYPSTLAEDPNLEELTDVVKVLDAARKYSLELIEKKVGHALGSPAVLEKEPFRAFAIACHSKLENETRIAAKSTLHYSLIPPVIKELDLITGR</sequence>
<dbReference type="HOGENOM" id="CLU_052397_3_0_1"/>
<feature type="region of interest" description="Disordered" evidence="1">
    <location>
        <begin position="1"/>
        <end position="21"/>
    </location>
</feature>
<dbReference type="KEGG" id="sla:SERLADRAFT_396012"/>
<accession>F8P349</accession>
<dbReference type="Pfam" id="PF00651">
    <property type="entry name" value="BTB"/>
    <property type="match status" value="1"/>
</dbReference>
<dbReference type="RefSeq" id="XP_007321118.1">
    <property type="nucleotide sequence ID" value="XM_007321056.1"/>
</dbReference>